<evidence type="ECO:0000256" key="8">
    <source>
        <dbReference type="SAM" id="Phobius"/>
    </source>
</evidence>
<evidence type="ECO:0000313" key="9">
    <source>
        <dbReference type="EMBL" id="MFD1219177.1"/>
    </source>
</evidence>
<keyword evidence="7 8" id="KW-0472">Membrane</keyword>
<feature type="transmembrane region" description="Helical" evidence="8">
    <location>
        <begin position="302"/>
        <end position="320"/>
    </location>
</feature>
<dbReference type="Pfam" id="PF03845">
    <property type="entry name" value="Spore_permease"/>
    <property type="match status" value="1"/>
</dbReference>
<proteinExistence type="inferred from homology"/>
<evidence type="ECO:0000313" key="10">
    <source>
        <dbReference type="Proteomes" id="UP001597180"/>
    </source>
</evidence>
<feature type="transmembrane region" description="Helical" evidence="8">
    <location>
        <begin position="144"/>
        <end position="164"/>
    </location>
</feature>
<evidence type="ECO:0000256" key="2">
    <source>
        <dbReference type="ARBA" id="ARBA00007998"/>
    </source>
</evidence>
<reference evidence="10" key="1">
    <citation type="journal article" date="2019" name="Int. J. Syst. Evol. Microbiol.">
        <title>The Global Catalogue of Microorganisms (GCM) 10K type strain sequencing project: providing services to taxonomists for standard genome sequencing and annotation.</title>
        <authorList>
            <consortium name="The Broad Institute Genomics Platform"/>
            <consortium name="The Broad Institute Genome Sequencing Center for Infectious Disease"/>
            <person name="Wu L."/>
            <person name="Ma J."/>
        </authorList>
    </citation>
    <scope>NUCLEOTIDE SEQUENCE [LARGE SCALE GENOMIC DNA]</scope>
    <source>
        <strain evidence="10">CCUG 53270</strain>
    </source>
</reference>
<dbReference type="RefSeq" id="WP_345591726.1">
    <property type="nucleotide sequence ID" value="NZ_BAABJG010000027.1"/>
</dbReference>
<dbReference type="PANTHER" id="PTHR34975">
    <property type="entry name" value="SPORE GERMINATION PROTEIN A2"/>
    <property type="match status" value="1"/>
</dbReference>
<evidence type="ECO:0000256" key="6">
    <source>
        <dbReference type="ARBA" id="ARBA00022989"/>
    </source>
</evidence>
<organism evidence="9 10">
    <name type="scientific">Paenibacillus vulneris</name>
    <dbReference type="NCBI Taxonomy" id="1133364"/>
    <lineage>
        <taxon>Bacteria</taxon>
        <taxon>Bacillati</taxon>
        <taxon>Bacillota</taxon>
        <taxon>Bacilli</taxon>
        <taxon>Bacillales</taxon>
        <taxon>Paenibacillaceae</taxon>
        <taxon>Paenibacillus</taxon>
    </lineage>
</organism>
<feature type="transmembrane region" description="Helical" evidence="8">
    <location>
        <begin position="340"/>
        <end position="357"/>
    </location>
</feature>
<feature type="transmembrane region" description="Helical" evidence="8">
    <location>
        <begin position="184"/>
        <end position="204"/>
    </location>
</feature>
<feature type="transmembrane region" description="Helical" evidence="8">
    <location>
        <begin position="108"/>
        <end position="132"/>
    </location>
</feature>
<evidence type="ECO:0000256" key="1">
    <source>
        <dbReference type="ARBA" id="ARBA00004141"/>
    </source>
</evidence>
<dbReference type="PANTHER" id="PTHR34975:SF2">
    <property type="entry name" value="SPORE GERMINATION PROTEIN A2"/>
    <property type="match status" value="1"/>
</dbReference>
<evidence type="ECO:0000256" key="3">
    <source>
        <dbReference type="ARBA" id="ARBA00022448"/>
    </source>
</evidence>
<protein>
    <submittedName>
        <fullName evidence="9">Endospore germination permease</fullName>
    </submittedName>
</protein>
<evidence type="ECO:0000256" key="5">
    <source>
        <dbReference type="ARBA" id="ARBA00022692"/>
    </source>
</evidence>
<evidence type="ECO:0000256" key="4">
    <source>
        <dbReference type="ARBA" id="ARBA00022544"/>
    </source>
</evidence>
<feature type="transmembrane region" description="Helical" evidence="8">
    <location>
        <begin position="81"/>
        <end position="102"/>
    </location>
</feature>
<accession>A0ABW3UE32</accession>
<evidence type="ECO:0000256" key="7">
    <source>
        <dbReference type="ARBA" id="ARBA00023136"/>
    </source>
</evidence>
<gene>
    <name evidence="9" type="ORF">ACFQ4B_03505</name>
</gene>
<feature type="transmembrane region" description="Helical" evidence="8">
    <location>
        <begin position="268"/>
        <end position="290"/>
    </location>
</feature>
<keyword evidence="5 8" id="KW-0812">Transmembrane</keyword>
<comment type="caution">
    <text evidence="9">The sequence shown here is derived from an EMBL/GenBank/DDBJ whole genome shotgun (WGS) entry which is preliminary data.</text>
</comment>
<feature type="transmembrane region" description="Helical" evidence="8">
    <location>
        <begin position="41"/>
        <end position="61"/>
    </location>
</feature>
<dbReference type="Proteomes" id="UP001597180">
    <property type="component" value="Unassembled WGS sequence"/>
</dbReference>
<comment type="similarity">
    <text evidence="2">Belongs to the amino acid-polyamine-organocation (APC) superfamily. Spore germination protein (SGP) (TC 2.A.3.9) family.</text>
</comment>
<keyword evidence="10" id="KW-1185">Reference proteome</keyword>
<sequence>MVEGGKISASQLGLLFYAVAAYDGILFIPRITGEEAGRDLWLSPIWAHLIGLLFVLAMLWLSRMFPTETIIQYSGRILGSWLGKAAGLTVIIYGVNLTSVVLREYGDFISVAFLQKTPAVVAIGGMLLLVSFAVRGGVEVLGRLAQLFLPITFLVFGLLVVLSVPDWDANRILPIMGKGIAPSAKGAIIPLSWFSGYLMLGLYFPFVSDQRKTTRYVIITWFGLMVTLSVSGLVSVLLFGKHAHTLNYPFIEVVRYIGVGEFFQHIDALMLAVWLLGTFVQLTSYLYTASLGVAQWLGLKQYRALVFPIGFFILAISMWGPSSVDVFETYLGTSQVVFDFFYVALGLLLFVTAWIRVKILQN</sequence>
<name>A0ABW3UE32_9BACL</name>
<keyword evidence="4" id="KW-0309">Germination</keyword>
<dbReference type="InterPro" id="IPR004761">
    <property type="entry name" value="Spore_GerAB"/>
</dbReference>
<feature type="transmembrane region" description="Helical" evidence="8">
    <location>
        <begin position="12"/>
        <end position="29"/>
    </location>
</feature>
<dbReference type="EMBL" id="JBHTLU010000007">
    <property type="protein sequence ID" value="MFD1219177.1"/>
    <property type="molecule type" value="Genomic_DNA"/>
</dbReference>
<comment type="subcellular location">
    <subcellularLocation>
        <location evidence="1">Membrane</location>
        <topology evidence="1">Multi-pass membrane protein</topology>
    </subcellularLocation>
</comment>
<keyword evidence="6 8" id="KW-1133">Transmembrane helix</keyword>
<feature type="transmembrane region" description="Helical" evidence="8">
    <location>
        <begin position="216"/>
        <end position="239"/>
    </location>
</feature>
<keyword evidence="3" id="KW-0813">Transport</keyword>
<dbReference type="NCBIfam" id="TIGR00912">
    <property type="entry name" value="2A0309"/>
    <property type="match status" value="1"/>
</dbReference>